<dbReference type="EMBL" id="MSLT01000006">
    <property type="protein sequence ID" value="OUD15462.1"/>
    <property type="molecule type" value="Genomic_DNA"/>
</dbReference>
<organism evidence="4 5">
    <name type="scientific">Thioflexithrix psekupsensis</name>
    <dbReference type="NCBI Taxonomy" id="1570016"/>
    <lineage>
        <taxon>Bacteria</taxon>
        <taxon>Pseudomonadati</taxon>
        <taxon>Pseudomonadota</taxon>
        <taxon>Gammaproteobacteria</taxon>
        <taxon>Thiotrichales</taxon>
        <taxon>Thioflexithrix</taxon>
    </lineage>
</organism>
<comment type="caution">
    <text evidence="4">The sequence shown here is derived from an EMBL/GenBank/DDBJ whole genome shotgun (WGS) entry which is preliminary data.</text>
</comment>
<evidence type="ECO:0000313" key="5">
    <source>
        <dbReference type="Proteomes" id="UP000194798"/>
    </source>
</evidence>
<accession>A0A251XAK7</accession>
<dbReference type="Pfam" id="PF04012">
    <property type="entry name" value="PspA_IM30"/>
    <property type="match status" value="1"/>
</dbReference>
<keyword evidence="5" id="KW-1185">Reference proteome</keyword>
<dbReference type="OrthoDB" id="8844617at2"/>
<dbReference type="InterPro" id="IPR007157">
    <property type="entry name" value="PspA_VIPP1"/>
</dbReference>
<feature type="compositionally biased region" description="Pro residues" evidence="3">
    <location>
        <begin position="229"/>
        <end position="238"/>
    </location>
</feature>
<evidence type="ECO:0000313" key="4">
    <source>
        <dbReference type="EMBL" id="OUD15462.1"/>
    </source>
</evidence>
<dbReference type="Proteomes" id="UP000194798">
    <property type="component" value="Unassembled WGS sequence"/>
</dbReference>
<name>A0A251XAK7_9GAMM</name>
<evidence type="ECO:0000256" key="2">
    <source>
        <dbReference type="SAM" id="Coils"/>
    </source>
</evidence>
<protein>
    <submittedName>
        <fullName evidence="4">Phage shock protein A</fullName>
    </submittedName>
</protein>
<dbReference type="PANTHER" id="PTHR31088">
    <property type="entry name" value="MEMBRANE-ASSOCIATED PROTEIN VIPP1, CHLOROPLASTIC"/>
    <property type="match status" value="1"/>
</dbReference>
<evidence type="ECO:0000256" key="3">
    <source>
        <dbReference type="SAM" id="MobiDB-lite"/>
    </source>
</evidence>
<feature type="region of interest" description="Disordered" evidence="3">
    <location>
        <begin position="211"/>
        <end position="238"/>
    </location>
</feature>
<feature type="coiled-coil region" evidence="2">
    <location>
        <begin position="28"/>
        <end position="144"/>
    </location>
</feature>
<reference evidence="4 5" key="1">
    <citation type="submission" date="2016-12" db="EMBL/GenBank/DDBJ databases">
        <title>Thioflexothrix psekupsii D3 genome sequencing and assembly.</title>
        <authorList>
            <person name="Fomenkov A."/>
            <person name="Vincze T."/>
            <person name="Grabovich M."/>
            <person name="Anton B.P."/>
            <person name="Dubinina G."/>
            <person name="Orlova M."/>
            <person name="Belousova E."/>
            <person name="Roberts R.J."/>
        </authorList>
    </citation>
    <scope>NUCLEOTIDE SEQUENCE [LARGE SCALE GENOMIC DNA]</scope>
    <source>
        <strain evidence="4">D3</strain>
    </source>
</reference>
<proteinExistence type="inferred from homology"/>
<comment type="similarity">
    <text evidence="1">Belongs to the PspA/Vipp/IM30 family.</text>
</comment>
<dbReference type="RefSeq" id="WP_086487058.1">
    <property type="nucleotide sequence ID" value="NZ_MSLT01000006.1"/>
</dbReference>
<sequence>MGFFSKLFSAFRGAATEAGDAIIDTQALRILDQEIRDSKTHLEGAKENLAKVMAEQMGVEREVKKLQRAVREYEDYAMQALNKGDDRLAGEIAEKIADLENELEAHQSVLDGYNNNINNLKQTIRDTERNIKSMEREISVIKTTDKVQKANAAVASKFSGTNSALRSATDSLERIKQRQQQRSDQMTAAMALQKEELGGDLQDRLRQAGIVKSNSSSNSVLERLRAKQNPPPTNVSSY</sequence>
<evidence type="ECO:0000256" key="1">
    <source>
        <dbReference type="ARBA" id="ARBA00043985"/>
    </source>
</evidence>
<dbReference type="PANTHER" id="PTHR31088:SF9">
    <property type="entry name" value="PHAGE SHOCK PROTEIN A"/>
    <property type="match status" value="1"/>
</dbReference>
<gene>
    <name evidence="4" type="ORF">TPSD3_02750</name>
</gene>
<dbReference type="Gene3D" id="1.10.287.1490">
    <property type="match status" value="1"/>
</dbReference>
<dbReference type="AlphaFoldDB" id="A0A251XAK7"/>
<keyword evidence="2" id="KW-0175">Coiled coil</keyword>